<dbReference type="AlphaFoldDB" id="A0A923HWN7"/>
<dbReference type="RefSeq" id="WP_186855177.1">
    <property type="nucleotide sequence ID" value="NZ_WJBD01000029.1"/>
</dbReference>
<keyword evidence="1" id="KW-0812">Transmembrane</keyword>
<comment type="caution">
    <text evidence="2">The sequence shown here is derived from an EMBL/GenBank/DDBJ whole genome shotgun (WGS) entry which is preliminary data.</text>
</comment>
<evidence type="ECO:0000313" key="2">
    <source>
        <dbReference type="EMBL" id="MBC3889889.1"/>
    </source>
</evidence>
<dbReference type="Proteomes" id="UP000616595">
    <property type="component" value="Unassembled WGS sequence"/>
</dbReference>
<organism evidence="2 3">
    <name type="scientific">Acetobacterium paludosum</name>
    <dbReference type="NCBI Taxonomy" id="52693"/>
    <lineage>
        <taxon>Bacteria</taxon>
        <taxon>Bacillati</taxon>
        <taxon>Bacillota</taxon>
        <taxon>Clostridia</taxon>
        <taxon>Eubacteriales</taxon>
        <taxon>Eubacteriaceae</taxon>
        <taxon>Acetobacterium</taxon>
    </lineage>
</organism>
<protein>
    <submittedName>
        <fullName evidence="2">Uncharacterized protein</fullName>
    </submittedName>
</protein>
<reference evidence="2" key="1">
    <citation type="submission" date="2019-10" db="EMBL/GenBank/DDBJ databases">
        <authorList>
            <person name="Ross D.E."/>
            <person name="Gulliver D."/>
        </authorList>
    </citation>
    <scope>NUCLEOTIDE SEQUENCE</scope>
    <source>
        <strain evidence="2">DER-2019</strain>
    </source>
</reference>
<keyword evidence="1" id="KW-1133">Transmembrane helix</keyword>
<keyword evidence="1" id="KW-0472">Membrane</keyword>
<name>A0A923HWN7_9FIRM</name>
<evidence type="ECO:0000313" key="3">
    <source>
        <dbReference type="Proteomes" id="UP000616595"/>
    </source>
</evidence>
<accession>A0A923HWN7</accession>
<evidence type="ECO:0000256" key="1">
    <source>
        <dbReference type="SAM" id="Phobius"/>
    </source>
</evidence>
<proteinExistence type="predicted"/>
<feature type="non-terminal residue" evidence="2">
    <location>
        <position position="141"/>
    </location>
</feature>
<keyword evidence="3" id="KW-1185">Reference proteome</keyword>
<dbReference type="EMBL" id="WJBD01000029">
    <property type="protein sequence ID" value="MBC3889889.1"/>
    <property type="molecule type" value="Genomic_DNA"/>
</dbReference>
<gene>
    <name evidence="2" type="ORF">GH810_16410</name>
</gene>
<sequence>MKKKLVVTGIIIIILSLIIEIFIFNLNFFIRGNESERISKITSDNLMVLENGNYKILENGASIRFDDINNFINKLEFKTNSFNKNVNIQIAYNGIIKADNINNIDKKSICINDWVDSIQITFLDGKGQEIYMDEFFEANYF</sequence>
<reference evidence="2" key="2">
    <citation type="submission" date="2020-10" db="EMBL/GenBank/DDBJ databases">
        <title>Comparative genomics of the Acetobacterium genus.</title>
        <authorList>
            <person name="Marshall C."/>
            <person name="May H."/>
            <person name="Norman S."/>
        </authorList>
    </citation>
    <scope>NUCLEOTIDE SEQUENCE</scope>
    <source>
        <strain evidence="2">DER-2019</strain>
    </source>
</reference>
<feature type="transmembrane region" description="Helical" evidence="1">
    <location>
        <begin position="6"/>
        <end position="30"/>
    </location>
</feature>